<keyword evidence="3" id="KW-1185">Reference proteome</keyword>
<evidence type="ECO:0000313" key="3">
    <source>
        <dbReference type="Proteomes" id="UP001497516"/>
    </source>
</evidence>
<organism evidence="2 3">
    <name type="scientific">Linum trigynum</name>
    <dbReference type="NCBI Taxonomy" id="586398"/>
    <lineage>
        <taxon>Eukaryota</taxon>
        <taxon>Viridiplantae</taxon>
        <taxon>Streptophyta</taxon>
        <taxon>Embryophyta</taxon>
        <taxon>Tracheophyta</taxon>
        <taxon>Spermatophyta</taxon>
        <taxon>Magnoliopsida</taxon>
        <taxon>eudicotyledons</taxon>
        <taxon>Gunneridae</taxon>
        <taxon>Pentapetalae</taxon>
        <taxon>rosids</taxon>
        <taxon>fabids</taxon>
        <taxon>Malpighiales</taxon>
        <taxon>Linaceae</taxon>
        <taxon>Linum</taxon>
    </lineage>
</organism>
<protein>
    <submittedName>
        <fullName evidence="2">Uncharacterized protein</fullName>
    </submittedName>
</protein>
<dbReference type="Proteomes" id="UP001497516">
    <property type="component" value="Chromosome 10"/>
</dbReference>
<evidence type="ECO:0000313" key="2">
    <source>
        <dbReference type="EMBL" id="CAL1358858.1"/>
    </source>
</evidence>
<proteinExistence type="predicted"/>
<dbReference type="AlphaFoldDB" id="A0AAV2CQQ5"/>
<gene>
    <name evidence="2" type="ORF">LTRI10_LOCUS6383</name>
</gene>
<accession>A0AAV2CQQ5</accession>
<reference evidence="2 3" key="1">
    <citation type="submission" date="2024-04" db="EMBL/GenBank/DDBJ databases">
        <authorList>
            <person name="Fracassetti M."/>
        </authorList>
    </citation>
    <scope>NUCLEOTIDE SEQUENCE [LARGE SCALE GENOMIC DNA]</scope>
</reference>
<sequence length="105" mass="11875">MLPLPSLLLSGASPSAIEITSSSSSRKQSPPPSISRNRLPPWRTTEEDQPLDLSFSELQSNRRDPPLDLSSQRLIWGFFLNLCLLVHLRFPKSKKAGVDFLIFWI</sequence>
<evidence type="ECO:0000256" key="1">
    <source>
        <dbReference type="SAM" id="MobiDB-lite"/>
    </source>
</evidence>
<feature type="compositionally biased region" description="Low complexity" evidence="1">
    <location>
        <begin position="18"/>
        <end position="28"/>
    </location>
</feature>
<dbReference type="EMBL" id="OZ034814">
    <property type="protein sequence ID" value="CAL1358858.1"/>
    <property type="molecule type" value="Genomic_DNA"/>
</dbReference>
<feature type="region of interest" description="Disordered" evidence="1">
    <location>
        <begin position="18"/>
        <end position="64"/>
    </location>
</feature>
<name>A0AAV2CQQ5_9ROSI</name>